<evidence type="ECO:0000313" key="3">
    <source>
        <dbReference type="EMBL" id="MDX8336057.1"/>
    </source>
</evidence>
<dbReference type="EMBL" id="JAVIKH010000006">
    <property type="protein sequence ID" value="MDX8336057.1"/>
    <property type="molecule type" value="Genomic_DNA"/>
</dbReference>
<dbReference type="SUPFAM" id="SSF51556">
    <property type="entry name" value="Metallo-dependent hydrolases"/>
    <property type="match status" value="1"/>
</dbReference>
<dbReference type="InterPro" id="IPR011059">
    <property type="entry name" value="Metal-dep_hydrolase_composite"/>
</dbReference>
<dbReference type="PANTHER" id="PTHR43794:SF11">
    <property type="entry name" value="AMIDOHYDROLASE-RELATED DOMAIN-CONTAINING PROTEIN"/>
    <property type="match status" value="1"/>
</dbReference>
<dbReference type="PROSITE" id="PS51257">
    <property type="entry name" value="PROKAR_LIPOPROTEIN"/>
    <property type="match status" value="1"/>
</dbReference>
<dbReference type="SUPFAM" id="SSF51338">
    <property type="entry name" value="Composite domain of metallo-dependent hydrolases"/>
    <property type="match status" value="1"/>
</dbReference>
<dbReference type="Gene3D" id="3.20.20.140">
    <property type="entry name" value="Metal-dependent hydrolases"/>
    <property type="match status" value="1"/>
</dbReference>
<sequence>MKNYLKGALLLGSLFIVGCSSLVEKKEQANIIIKNGTLLTMNDKREIIENGVIVIKNNKIISIGNEDLLNKYTANKVIDAEDGIIMPGMINTHTHASMSVFRSLADDVPDRLNRYIFPLENQMVSPEMSYLGAKHGAMEMALGGVTTMVDMYLFEENSAEAVKEVGLRGVMTQNIIKYPTADGKEKGETLNRAVAFVEKYKNDELITPGFGPHGPHTVTKEELLKIKELSKKYNVPVSMHVAETDVEFNKIKKDYKMTPVEYLDSLGLLNERFIAAHNIFVTDSDIELMKKRDIGIAHNMVANIKSAKGISPALKMHDMGMRVGLGTDGPMSGNTLDIIGQMGYVAKLHKLDSKDRSALPPKKAVEMATIGGAKAIHREKELGSLEVGKLADVVIVETKSVNMNPIYDPYSALVYSANASNVDTVIVNGKLIVEDKKIKTVDSKKVIKDITEFKEKVQKVAETL</sequence>
<organism evidence="3 4">
    <name type="scientific">Candidatus Cetobacterium colombiensis</name>
    <dbReference type="NCBI Taxonomy" id="3073100"/>
    <lineage>
        <taxon>Bacteria</taxon>
        <taxon>Fusobacteriati</taxon>
        <taxon>Fusobacteriota</taxon>
        <taxon>Fusobacteriia</taxon>
        <taxon>Fusobacteriales</taxon>
        <taxon>Fusobacteriaceae</taxon>
        <taxon>Cetobacterium</taxon>
    </lineage>
</organism>
<dbReference type="InterPro" id="IPR032466">
    <property type="entry name" value="Metal_Hydrolase"/>
</dbReference>
<feature type="domain" description="Amidohydrolase-related" evidence="2">
    <location>
        <begin position="84"/>
        <end position="431"/>
    </location>
</feature>
<proteinExistence type="predicted"/>
<dbReference type="RefSeq" id="WP_320313462.1">
    <property type="nucleotide sequence ID" value="NZ_JAVIKH010000006.1"/>
</dbReference>
<keyword evidence="1" id="KW-0378">Hydrolase</keyword>
<keyword evidence="4" id="KW-1185">Reference proteome</keyword>
<dbReference type="Gene3D" id="2.30.40.10">
    <property type="entry name" value="Urease, subunit C, domain 1"/>
    <property type="match status" value="1"/>
</dbReference>
<evidence type="ECO:0000256" key="1">
    <source>
        <dbReference type="ARBA" id="ARBA00022801"/>
    </source>
</evidence>
<dbReference type="Proteomes" id="UP001279681">
    <property type="component" value="Unassembled WGS sequence"/>
</dbReference>
<reference evidence="4" key="1">
    <citation type="submission" date="2023-07" db="EMBL/GenBank/DDBJ databases">
        <authorList>
            <person name="Colorado M.A."/>
            <person name="Villamil L.M."/>
            <person name="Melo J.F."/>
            <person name="Rodriguez J.A."/>
            <person name="Ruiz R.Y."/>
        </authorList>
    </citation>
    <scope>NUCLEOTIDE SEQUENCE [LARGE SCALE GENOMIC DNA]</scope>
    <source>
        <strain evidence="4">C33</strain>
    </source>
</reference>
<dbReference type="InterPro" id="IPR006680">
    <property type="entry name" value="Amidohydro-rel"/>
</dbReference>
<dbReference type="PANTHER" id="PTHR43794">
    <property type="entry name" value="AMINOHYDROLASE SSNA-RELATED"/>
    <property type="match status" value="1"/>
</dbReference>
<gene>
    <name evidence="3" type="ORF">RFV38_06025</name>
</gene>
<dbReference type="CDD" id="cd01298">
    <property type="entry name" value="ATZ_TRZ_like"/>
    <property type="match status" value="1"/>
</dbReference>
<protein>
    <submittedName>
        <fullName evidence="3">Amidohydrolase</fullName>
    </submittedName>
</protein>
<dbReference type="Pfam" id="PF01979">
    <property type="entry name" value="Amidohydro_1"/>
    <property type="match status" value="1"/>
</dbReference>
<evidence type="ECO:0000259" key="2">
    <source>
        <dbReference type="Pfam" id="PF01979"/>
    </source>
</evidence>
<comment type="caution">
    <text evidence="3">The sequence shown here is derived from an EMBL/GenBank/DDBJ whole genome shotgun (WGS) entry which is preliminary data.</text>
</comment>
<evidence type="ECO:0000313" key="4">
    <source>
        <dbReference type="Proteomes" id="UP001279681"/>
    </source>
</evidence>
<dbReference type="InterPro" id="IPR050287">
    <property type="entry name" value="MTA/SAH_deaminase"/>
</dbReference>
<accession>A0ABU4W960</accession>
<name>A0ABU4W960_9FUSO</name>